<dbReference type="PANTHER" id="PTHR43135:SF3">
    <property type="entry name" value="ALPHA-D-RIBOSE 1-METHYLPHOSPHONATE 5-TRIPHOSPHATE DIPHOSPHATASE"/>
    <property type="match status" value="1"/>
</dbReference>
<dbReference type="InterPro" id="IPR032466">
    <property type="entry name" value="Metal_Hydrolase"/>
</dbReference>
<proteinExistence type="predicted"/>
<protein>
    <submittedName>
        <fullName evidence="3">Imidazolonepropionase-like amidohydrolase</fullName>
    </submittedName>
</protein>
<dbReference type="RefSeq" id="WP_121053144.1">
    <property type="nucleotide sequence ID" value="NZ_AP018711.1"/>
</dbReference>
<evidence type="ECO:0000313" key="4">
    <source>
        <dbReference type="Proteomes" id="UP000275727"/>
    </source>
</evidence>
<dbReference type="EMBL" id="AP018711">
    <property type="protein sequence ID" value="BBE35289.1"/>
    <property type="molecule type" value="Genomic_DNA"/>
</dbReference>
<evidence type="ECO:0000313" key="2">
    <source>
        <dbReference type="EMBL" id="BBE35289.1"/>
    </source>
</evidence>
<dbReference type="Gene3D" id="1.20.58.520">
    <property type="entry name" value="Amidohydrolase"/>
    <property type="match status" value="1"/>
</dbReference>
<dbReference type="Gene3D" id="3.30.110.90">
    <property type="entry name" value="Amidohydrolase"/>
    <property type="match status" value="1"/>
</dbReference>
<reference evidence="2 4" key="1">
    <citation type="submission" date="2018-06" db="EMBL/GenBank/DDBJ databases">
        <title>Complete Genome Sequence of the Microcystin-Degrading Bacterium Sphingosinicella microcystinivorans Strain B-9.</title>
        <authorList>
            <person name="Jin H."/>
            <person name="Nishizawa T."/>
            <person name="Guo Y."/>
            <person name="Nishizawa A."/>
            <person name="Park H."/>
            <person name="Kato H."/>
            <person name="Tsuji K."/>
            <person name="Harada K."/>
        </authorList>
    </citation>
    <scope>NUCLEOTIDE SEQUENCE [LARGE SCALE GENOMIC DNA]</scope>
    <source>
        <strain evidence="2 4">B9</strain>
    </source>
</reference>
<feature type="domain" description="Amidohydrolase-related" evidence="1">
    <location>
        <begin position="56"/>
        <end position="421"/>
    </location>
</feature>
<sequence length="439" mass="47275">MTAFAFTNANMVDMTSGKTILAQTIIVRDGKIAAVGPSQALPVPGDTIRIDATGKTLIPGLYDMHVHISPSNPDEGESMEDALARGRSFLQVFLTSGVTTIRSMAGTPLHLALREEAASGKAISPRIFSCGPILETRFTFAEMAEFGELVTTPEAARAAVRRQKADGYDFIKVYNDIDAEIYDAIIETAREIGIKVVGHVAFQKGLDGALAARQDSIEHLRSYDFAADTRTGDVPWERYKGWLHTTQARLDELAERTAEAGVWNAPTMIIDNNIRADDEMDKPHDPLPGYLPQWMVREMTSVDLGAIFSSEARTILKDGRAARGAMVAALDRVGAGLLAGTDCPGCGLMPGRSIVQELELMVEAGLSPWRALRTATINAAEFLGEAGEGVIAPGARADMVLLDADPLQDISALRKQSGVMANSRWLPSAEIEAMIIAAH</sequence>
<dbReference type="SUPFAM" id="SSF51556">
    <property type="entry name" value="Metallo-dependent hydrolases"/>
    <property type="match status" value="1"/>
</dbReference>
<dbReference type="Proteomes" id="UP000276029">
    <property type="component" value="Unassembled WGS sequence"/>
</dbReference>
<name>A0AAD1D8M4_SPHMI</name>
<evidence type="ECO:0000313" key="3">
    <source>
        <dbReference type="EMBL" id="RKS86601.1"/>
    </source>
</evidence>
<dbReference type="GO" id="GO:0016810">
    <property type="term" value="F:hydrolase activity, acting on carbon-nitrogen (but not peptide) bonds"/>
    <property type="evidence" value="ECO:0007669"/>
    <property type="project" value="InterPro"/>
</dbReference>
<evidence type="ECO:0000313" key="5">
    <source>
        <dbReference type="Proteomes" id="UP000276029"/>
    </source>
</evidence>
<dbReference type="Proteomes" id="UP000275727">
    <property type="component" value="Chromosome"/>
</dbReference>
<dbReference type="InterPro" id="IPR011059">
    <property type="entry name" value="Metal-dep_hydrolase_composite"/>
</dbReference>
<dbReference type="InterPro" id="IPR006680">
    <property type="entry name" value="Amidohydro-rel"/>
</dbReference>
<dbReference type="EMBL" id="RBWX01000010">
    <property type="protein sequence ID" value="RKS86601.1"/>
    <property type="molecule type" value="Genomic_DNA"/>
</dbReference>
<dbReference type="Gene3D" id="3.40.50.10910">
    <property type="entry name" value="Amidohydrolase"/>
    <property type="match status" value="1"/>
</dbReference>
<dbReference type="KEGG" id="smic:SmB9_29470"/>
<dbReference type="SUPFAM" id="SSF51338">
    <property type="entry name" value="Composite domain of metallo-dependent hydrolases"/>
    <property type="match status" value="1"/>
</dbReference>
<organism evidence="2 4">
    <name type="scientific">Sphingosinicella microcystinivorans</name>
    <dbReference type="NCBI Taxonomy" id="335406"/>
    <lineage>
        <taxon>Bacteria</taxon>
        <taxon>Pseudomonadati</taxon>
        <taxon>Pseudomonadota</taxon>
        <taxon>Alphaproteobacteria</taxon>
        <taxon>Sphingomonadales</taxon>
        <taxon>Sphingosinicellaceae</taxon>
        <taxon>Sphingosinicella</taxon>
    </lineage>
</organism>
<reference evidence="3 5" key="2">
    <citation type="submission" date="2018-10" db="EMBL/GenBank/DDBJ databases">
        <title>Genomic Encyclopedia of Type Strains, Phase IV (KMG-IV): sequencing the most valuable type-strain genomes for metagenomic binning, comparative biology and taxonomic classification.</title>
        <authorList>
            <person name="Goeker M."/>
        </authorList>
    </citation>
    <scope>NUCLEOTIDE SEQUENCE [LARGE SCALE GENOMIC DNA]</scope>
    <source>
        <strain evidence="3 5">DSM 19791</strain>
    </source>
</reference>
<dbReference type="InterPro" id="IPR051781">
    <property type="entry name" value="Metallo-dep_Hydrolase"/>
</dbReference>
<dbReference type="AlphaFoldDB" id="A0AAD1D8M4"/>
<keyword evidence="5" id="KW-1185">Reference proteome</keyword>
<evidence type="ECO:0000259" key="1">
    <source>
        <dbReference type="Pfam" id="PF01979"/>
    </source>
</evidence>
<accession>A0AAD1D8M4</accession>
<dbReference type="Pfam" id="PF01979">
    <property type="entry name" value="Amidohydro_1"/>
    <property type="match status" value="1"/>
</dbReference>
<gene>
    <name evidence="3" type="ORF">DFR51_3315</name>
    <name evidence="2" type="ORF">SmB9_29470</name>
</gene>
<dbReference type="Gene3D" id="2.30.40.10">
    <property type="entry name" value="Urease, subunit C, domain 1"/>
    <property type="match status" value="1"/>
</dbReference>
<dbReference type="PANTHER" id="PTHR43135">
    <property type="entry name" value="ALPHA-D-RIBOSE 1-METHYLPHOSPHONATE 5-TRIPHOSPHATE DIPHOSPHATASE"/>
    <property type="match status" value="1"/>
</dbReference>